<keyword evidence="7" id="KW-0067">ATP-binding</keyword>
<dbReference type="OrthoDB" id="63989at2759"/>
<name>A0A2P5EL88_TREOI</name>
<evidence type="ECO:0000256" key="5">
    <source>
        <dbReference type="ARBA" id="ARBA00022741"/>
    </source>
</evidence>
<keyword evidence="2 10" id="KW-0723">Serine/threonine-protein kinase</keyword>
<dbReference type="PROSITE" id="PS50011">
    <property type="entry name" value="PROTEIN_KINASE_DOM"/>
    <property type="match status" value="1"/>
</dbReference>
<dbReference type="FunFam" id="1.10.510.10:FF:000463">
    <property type="entry name" value="Serine/threonine-protein kinase/endoribonuclease IRE1a"/>
    <property type="match status" value="1"/>
</dbReference>
<accession>A0A2P5EL88</accession>
<dbReference type="SMART" id="SM00580">
    <property type="entry name" value="PUG"/>
    <property type="match status" value="1"/>
</dbReference>
<dbReference type="FunFam" id="3.30.200.20:FF:000077">
    <property type="entry name" value="Putative Serine/threonine-protein kinase/endoribonuclease IRE1"/>
    <property type="match status" value="1"/>
</dbReference>
<dbReference type="SUPFAM" id="SSF56112">
    <property type="entry name" value="Protein kinase-like (PK-like)"/>
    <property type="match status" value="1"/>
</dbReference>
<dbReference type="Gene3D" id="3.30.200.20">
    <property type="entry name" value="Phosphorylase Kinase, domain 1"/>
    <property type="match status" value="1"/>
</dbReference>
<evidence type="ECO:0000313" key="11">
    <source>
        <dbReference type="Proteomes" id="UP000237000"/>
    </source>
</evidence>
<dbReference type="GO" id="GO:0005524">
    <property type="term" value="F:ATP binding"/>
    <property type="evidence" value="ECO:0007669"/>
    <property type="project" value="UniProtKB-KW"/>
</dbReference>
<organism evidence="10 11">
    <name type="scientific">Trema orientale</name>
    <name type="common">Charcoal tree</name>
    <name type="synonym">Celtis orientalis</name>
    <dbReference type="NCBI Taxonomy" id="63057"/>
    <lineage>
        <taxon>Eukaryota</taxon>
        <taxon>Viridiplantae</taxon>
        <taxon>Streptophyta</taxon>
        <taxon>Embryophyta</taxon>
        <taxon>Tracheophyta</taxon>
        <taxon>Spermatophyta</taxon>
        <taxon>Magnoliopsida</taxon>
        <taxon>eudicotyledons</taxon>
        <taxon>Gunneridae</taxon>
        <taxon>Pentapetalae</taxon>
        <taxon>rosids</taxon>
        <taxon>fabids</taxon>
        <taxon>Rosales</taxon>
        <taxon>Cannabaceae</taxon>
        <taxon>Trema</taxon>
    </lineage>
</organism>
<dbReference type="InterPro" id="IPR045133">
    <property type="entry name" value="IRE1/2-like"/>
</dbReference>
<evidence type="ECO:0000256" key="2">
    <source>
        <dbReference type="ARBA" id="ARBA00022527"/>
    </source>
</evidence>
<dbReference type="Gene3D" id="1.20.1440.180">
    <property type="entry name" value="KEN domain"/>
    <property type="match status" value="1"/>
</dbReference>
<dbReference type="GO" id="GO:0051082">
    <property type="term" value="F:unfolded protein binding"/>
    <property type="evidence" value="ECO:0007669"/>
    <property type="project" value="TreeGrafter"/>
</dbReference>
<dbReference type="GO" id="GO:1990604">
    <property type="term" value="C:IRE1-TRAF2-ASK1 complex"/>
    <property type="evidence" value="ECO:0007669"/>
    <property type="project" value="TreeGrafter"/>
</dbReference>
<dbReference type="InterPro" id="IPR008271">
    <property type="entry name" value="Ser/Thr_kinase_AS"/>
</dbReference>
<evidence type="ECO:0000256" key="4">
    <source>
        <dbReference type="ARBA" id="ARBA00022729"/>
    </source>
</evidence>
<protein>
    <recommendedName>
        <fullName evidence="1">non-specific serine/threonine protein kinase</fullName>
        <ecNumber evidence="1">2.7.11.1</ecNumber>
    </recommendedName>
</protein>
<dbReference type="GO" id="GO:0006397">
    <property type="term" value="P:mRNA processing"/>
    <property type="evidence" value="ECO:0007669"/>
    <property type="project" value="InterPro"/>
</dbReference>
<dbReference type="InterPro" id="IPR010513">
    <property type="entry name" value="KEN_dom"/>
</dbReference>
<dbReference type="AlphaFoldDB" id="A0A2P5EL88"/>
<evidence type="ECO:0000256" key="7">
    <source>
        <dbReference type="ARBA" id="ARBA00022840"/>
    </source>
</evidence>
<comment type="caution">
    <text evidence="10">The sequence shown here is derived from an EMBL/GenBank/DDBJ whole genome shotgun (WGS) entry which is preliminary data.</text>
</comment>
<dbReference type="EMBL" id="JXTC01000134">
    <property type="protein sequence ID" value="PON86313.1"/>
    <property type="molecule type" value="Genomic_DNA"/>
</dbReference>
<dbReference type="InterPro" id="IPR038357">
    <property type="entry name" value="KEN_sf"/>
</dbReference>
<reference evidence="11" key="1">
    <citation type="submission" date="2016-06" db="EMBL/GenBank/DDBJ databases">
        <title>Parallel loss of symbiosis genes in relatives of nitrogen-fixing non-legume Parasponia.</title>
        <authorList>
            <person name="Van Velzen R."/>
            <person name="Holmer R."/>
            <person name="Bu F."/>
            <person name="Rutten L."/>
            <person name="Van Zeijl A."/>
            <person name="Liu W."/>
            <person name="Santuari L."/>
            <person name="Cao Q."/>
            <person name="Sharma T."/>
            <person name="Shen D."/>
            <person name="Roswanjaya Y."/>
            <person name="Wardhani T."/>
            <person name="Kalhor M.S."/>
            <person name="Jansen J."/>
            <person name="Van den Hoogen J."/>
            <person name="Gungor B."/>
            <person name="Hartog M."/>
            <person name="Hontelez J."/>
            <person name="Verver J."/>
            <person name="Yang W.-C."/>
            <person name="Schijlen E."/>
            <person name="Repin R."/>
            <person name="Schilthuizen M."/>
            <person name="Schranz E."/>
            <person name="Heidstra R."/>
            <person name="Miyata K."/>
            <person name="Fedorova E."/>
            <person name="Kohlen W."/>
            <person name="Bisseling T."/>
            <person name="Smit S."/>
            <person name="Geurts R."/>
        </authorList>
    </citation>
    <scope>NUCLEOTIDE SEQUENCE [LARGE SCALE GENOMIC DNA]</scope>
    <source>
        <strain evidence="11">cv. RG33-2</strain>
    </source>
</reference>
<dbReference type="InterPro" id="IPR011009">
    <property type="entry name" value="Kinase-like_dom_sf"/>
</dbReference>
<dbReference type="Gene3D" id="1.10.510.10">
    <property type="entry name" value="Transferase(Phosphotransferase) domain 1"/>
    <property type="match status" value="1"/>
</dbReference>
<dbReference type="InterPro" id="IPR000719">
    <property type="entry name" value="Prot_kinase_dom"/>
</dbReference>
<dbReference type="PANTHER" id="PTHR13954">
    <property type="entry name" value="IRE1-RELATED"/>
    <property type="match status" value="1"/>
</dbReference>
<dbReference type="GO" id="GO:0004521">
    <property type="term" value="F:RNA endonuclease activity"/>
    <property type="evidence" value="ECO:0007669"/>
    <property type="project" value="InterPro"/>
</dbReference>
<keyword evidence="5" id="KW-0547">Nucleotide-binding</keyword>
<sequence>MLISTTTTSQLSSDGKDSIRAGLHYLDHKNQRQIGEKLIVLSNKTIAMGSNGTIIYEGSYEGRAVAVKRLLRTHHDVALKEIENLKNSDHHQNIVRYFGVEHDQDFVYLALERCTCNLDDLIHMCSADSSQYALVDDDDYYSTRDVSLYKEDRLESLKNVVGNVKLSKANGYPSFVLLKLMRDVVSGLVHLHALGIIHRDLKPQNVLISKERCFCAKLSDMGISKRLRENKSSLSCGTSGWQAPELLVRNGRQTRAMDLFSLGCILFFCITGGRHPFGDHLERDKNIVENNMDLFLVKDIPEAHHIIYLLLDGDPRLRPKAIEVLHHPLFWDPEKRLSFLRVTSDKVGEDSDLLNAIEGIKMFANWKRKVDAKIITHMEHVRQYKSGKVRDLLRLMRNMLNHYGELPDDIKELVGPLYEGFDGYFTSRFPRLLIEVYEVVRTRYCYEDKEYYKKFFES</sequence>
<gene>
    <name evidence="10" type="ORF">TorRG33x02_178790</name>
</gene>
<dbReference type="InParanoid" id="A0A2P5EL88"/>
<dbReference type="GO" id="GO:0036498">
    <property type="term" value="P:IRE1-mediated unfolded protein response"/>
    <property type="evidence" value="ECO:0007669"/>
    <property type="project" value="TreeGrafter"/>
</dbReference>
<keyword evidence="4" id="KW-0732">Signal</keyword>
<proteinExistence type="predicted"/>
<dbReference type="Proteomes" id="UP000237000">
    <property type="component" value="Unassembled WGS sequence"/>
</dbReference>
<keyword evidence="6 10" id="KW-0418">Kinase</keyword>
<feature type="domain" description="KEN" evidence="9">
    <location>
        <begin position="333"/>
        <end position="458"/>
    </location>
</feature>
<dbReference type="SMART" id="SM00220">
    <property type="entry name" value="S_TKc"/>
    <property type="match status" value="1"/>
</dbReference>
<evidence type="ECO:0000313" key="10">
    <source>
        <dbReference type="EMBL" id="PON86313.1"/>
    </source>
</evidence>
<dbReference type="PROSITE" id="PS51392">
    <property type="entry name" value="KEN"/>
    <property type="match status" value="1"/>
</dbReference>
<dbReference type="GO" id="GO:0004674">
    <property type="term" value="F:protein serine/threonine kinase activity"/>
    <property type="evidence" value="ECO:0007669"/>
    <property type="project" value="UniProtKB-KW"/>
</dbReference>
<dbReference type="PANTHER" id="PTHR13954:SF6">
    <property type="entry name" value="NON-SPECIFIC SERINE_THREONINE PROTEIN KINASE"/>
    <property type="match status" value="1"/>
</dbReference>
<evidence type="ECO:0000256" key="6">
    <source>
        <dbReference type="ARBA" id="ARBA00022777"/>
    </source>
</evidence>
<evidence type="ECO:0000259" key="9">
    <source>
        <dbReference type="PROSITE" id="PS51392"/>
    </source>
</evidence>
<dbReference type="PROSITE" id="PS00108">
    <property type="entry name" value="PROTEIN_KINASE_ST"/>
    <property type="match status" value="1"/>
</dbReference>
<dbReference type="EC" id="2.7.11.1" evidence="1"/>
<dbReference type="Pfam" id="PF00069">
    <property type="entry name" value="Pkinase"/>
    <property type="match status" value="1"/>
</dbReference>
<evidence type="ECO:0000256" key="3">
    <source>
        <dbReference type="ARBA" id="ARBA00022679"/>
    </source>
</evidence>
<feature type="domain" description="Protein kinase" evidence="8">
    <location>
        <begin position="40"/>
        <end position="330"/>
    </location>
</feature>
<keyword evidence="11" id="KW-1185">Reference proteome</keyword>
<dbReference type="STRING" id="63057.A0A2P5EL88"/>
<keyword evidence="3" id="KW-0808">Transferase</keyword>
<evidence type="ECO:0000259" key="8">
    <source>
        <dbReference type="PROSITE" id="PS50011"/>
    </source>
</evidence>
<evidence type="ECO:0000256" key="1">
    <source>
        <dbReference type="ARBA" id="ARBA00012513"/>
    </source>
</evidence>